<dbReference type="GO" id="GO:0004930">
    <property type="term" value="F:G protein-coupled receptor activity"/>
    <property type="evidence" value="ECO:0007669"/>
    <property type="project" value="UniProtKB-KW"/>
</dbReference>
<evidence type="ECO:0000256" key="7">
    <source>
        <dbReference type="ARBA" id="ARBA00023040"/>
    </source>
</evidence>
<dbReference type="Gene3D" id="1.20.1070.10">
    <property type="entry name" value="Rhodopsin 7-helix transmembrane proteins"/>
    <property type="match status" value="1"/>
</dbReference>
<dbReference type="InterPro" id="IPR052921">
    <property type="entry name" value="GPCR1_Superfamily_Member"/>
</dbReference>
<name>A0A8B9HJW1_ASTMX</name>
<keyword evidence="8 13" id="KW-0472">Membrane</keyword>
<keyword evidence="6 13" id="KW-1133">Transmembrane helix</keyword>
<evidence type="ECO:0000256" key="1">
    <source>
        <dbReference type="ARBA" id="ARBA00004651"/>
    </source>
</evidence>
<dbReference type="GO" id="GO:0005886">
    <property type="term" value="C:plasma membrane"/>
    <property type="evidence" value="ECO:0007669"/>
    <property type="project" value="UniProtKB-SubCell"/>
</dbReference>
<keyword evidence="9" id="KW-1015">Disulfide bond</keyword>
<keyword evidence="10" id="KW-0675">Receptor</keyword>
<dbReference type="PRINTS" id="PR00245">
    <property type="entry name" value="OLFACTORYR"/>
</dbReference>
<keyword evidence="12" id="KW-0807">Transducer</keyword>
<evidence type="ECO:0000256" key="4">
    <source>
        <dbReference type="ARBA" id="ARBA00022692"/>
    </source>
</evidence>
<evidence type="ECO:0000256" key="11">
    <source>
        <dbReference type="ARBA" id="ARBA00023180"/>
    </source>
</evidence>
<dbReference type="AlphaFoldDB" id="A0A8B9HJW1"/>
<evidence type="ECO:0000313" key="15">
    <source>
        <dbReference type="Ensembl" id="ENSAMXP00005012875.1"/>
    </source>
</evidence>
<dbReference type="GO" id="GO:0005549">
    <property type="term" value="F:odorant binding"/>
    <property type="evidence" value="ECO:0007669"/>
    <property type="project" value="TreeGrafter"/>
</dbReference>
<dbReference type="Pfam" id="PF13853">
    <property type="entry name" value="7tm_4"/>
    <property type="match status" value="1"/>
</dbReference>
<feature type="transmembrane region" description="Helical" evidence="13">
    <location>
        <begin position="152"/>
        <end position="179"/>
    </location>
</feature>
<keyword evidence="3" id="KW-0716">Sensory transduction</keyword>
<feature type="transmembrane region" description="Helical" evidence="13">
    <location>
        <begin position="113"/>
        <end position="131"/>
    </location>
</feature>
<comment type="subcellular location">
    <subcellularLocation>
        <location evidence="1">Cell membrane</location>
        <topology evidence="1">Multi-pass membrane protein</topology>
    </subcellularLocation>
</comment>
<dbReference type="Ensembl" id="ENSAMXT00005014259.1">
    <property type="protein sequence ID" value="ENSAMXP00005012875.1"/>
    <property type="gene ID" value="ENSAMXG00005006915.1"/>
</dbReference>
<dbReference type="FunFam" id="1.20.1070.10:FF:000024">
    <property type="entry name" value="Olfactory receptor"/>
    <property type="match status" value="1"/>
</dbReference>
<feature type="transmembrane region" description="Helical" evidence="13">
    <location>
        <begin position="212"/>
        <end position="236"/>
    </location>
</feature>
<evidence type="ECO:0000256" key="5">
    <source>
        <dbReference type="ARBA" id="ARBA00022725"/>
    </source>
</evidence>
<feature type="transmembrane region" description="Helical" evidence="13">
    <location>
        <begin position="38"/>
        <end position="62"/>
    </location>
</feature>
<organism evidence="15 16">
    <name type="scientific">Astyanax mexicanus</name>
    <name type="common">Blind cave fish</name>
    <name type="synonym">Astyanax fasciatus mexicanus</name>
    <dbReference type="NCBI Taxonomy" id="7994"/>
    <lineage>
        <taxon>Eukaryota</taxon>
        <taxon>Metazoa</taxon>
        <taxon>Chordata</taxon>
        <taxon>Craniata</taxon>
        <taxon>Vertebrata</taxon>
        <taxon>Euteleostomi</taxon>
        <taxon>Actinopterygii</taxon>
        <taxon>Neopterygii</taxon>
        <taxon>Teleostei</taxon>
        <taxon>Ostariophysi</taxon>
        <taxon>Characiformes</taxon>
        <taxon>Characoidei</taxon>
        <taxon>Acestrorhamphidae</taxon>
        <taxon>Acestrorhamphinae</taxon>
        <taxon>Astyanax</taxon>
    </lineage>
</organism>
<dbReference type="SUPFAM" id="SSF81321">
    <property type="entry name" value="Family A G protein-coupled receptor-like"/>
    <property type="match status" value="1"/>
</dbReference>
<dbReference type="PROSITE" id="PS50262">
    <property type="entry name" value="G_PROTEIN_RECEP_F1_2"/>
    <property type="match status" value="1"/>
</dbReference>
<evidence type="ECO:0000313" key="16">
    <source>
        <dbReference type="Proteomes" id="UP000694621"/>
    </source>
</evidence>
<evidence type="ECO:0000256" key="2">
    <source>
        <dbReference type="ARBA" id="ARBA00022475"/>
    </source>
</evidence>
<feature type="transmembrane region" description="Helical" evidence="13">
    <location>
        <begin position="74"/>
        <end position="93"/>
    </location>
</feature>
<sequence length="349" mass="39388">MKTMSMQSPTDSIQNNSLIHPPGFYIIGLISMPFANVYVIFLTLLYVITVICNCFVICIICMDHHLHVPKFIGVGNLAVVDLILSSSLIFAMIKIYLFKDNFVEFKLCLVQMYMYYSFLTLEAFSIAILAFDRLIAICFPLRQNTINTPTTMTAIVAAMWTLSHGVTILAVAAMTYLSFCNSVQVNSYFCDYGPVFRLACNDNSLQWTLATVLILLCNIVPLSVIVLSYTCILISVFQMKSVESRFKALATCTEHLILVAFFYIPMCIIFLVGLFRVPINQDLRIVGLMINSALTQTIPPMLNPIIYTLKTEEVMQAIKILYKQAKVVILRGIITQQRLIRALKCSRLV</sequence>
<dbReference type="Proteomes" id="UP000694621">
    <property type="component" value="Unplaced"/>
</dbReference>
<dbReference type="PANTHER" id="PTHR26451">
    <property type="entry name" value="G_PROTEIN_RECEP_F1_2 DOMAIN-CONTAINING PROTEIN"/>
    <property type="match status" value="1"/>
</dbReference>
<dbReference type="PANTHER" id="PTHR26451:SF470">
    <property type="entry name" value="OLFACTORY RECEPTOR"/>
    <property type="match status" value="1"/>
</dbReference>
<feature type="domain" description="G-protein coupled receptors family 1 profile" evidence="14">
    <location>
        <begin position="52"/>
        <end position="307"/>
    </location>
</feature>
<dbReference type="InterPro" id="IPR017452">
    <property type="entry name" value="GPCR_Rhodpsn_7TM"/>
</dbReference>
<evidence type="ECO:0000256" key="12">
    <source>
        <dbReference type="ARBA" id="ARBA00023224"/>
    </source>
</evidence>
<dbReference type="InterPro" id="IPR000276">
    <property type="entry name" value="GPCR_Rhodpsn"/>
</dbReference>
<dbReference type="GO" id="GO:0004984">
    <property type="term" value="F:olfactory receptor activity"/>
    <property type="evidence" value="ECO:0007669"/>
    <property type="project" value="InterPro"/>
</dbReference>
<evidence type="ECO:0000256" key="3">
    <source>
        <dbReference type="ARBA" id="ARBA00022606"/>
    </source>
</evidence>
<evidence type="ECO:0000259" key="14">
    <source>
        <dbReference type="PROSITE" id="PS50262"/>
    </source>
</evidence>
<proteinExistence type="predicted"/>
<keyword evidence="2" id="KW-1003">Cell membrane</keyword>
<dbReference type="InterPro" id="IPR000725">
    <property type="entry name" value="Olfact_rcpt"/>
</dbReference>
<reference evidence="15" key="1">
    <citation type="submission" date="2025-08" db="UniProtKB">
        <authorList>
            <consortium name="Ensembl"/>
        </authorList>
    </citation>
    <scope>IDENTIFICATION</scope>
</reference>
<keyword evidence="7" id="KW-0297">G-protein coupled receptor</keyword>
<keyword evidence="4 13" id="KW-0812">Transmembrane</keyword>
<dbReference type="PRINTS" id="PR00237">
    <property type="entry name" value="GPCRRHODOPSN"/>
</dbReference>
<protein>
    <submittedName>
        <fullName evidence="15">Odorant receptor, family D, subfamily 108, member 3</fullName>
    </submittedName>
</protein>
<evidence type="ECO:0000256" key="9">
    <source>
        <dbReference type="ARBA" id="ARBA00023157"/>
    </source>
</evidence>
<evidence type="ECO:0000256" key="13">
    <source>
        <dbReference type="SAM" id="Phobius"/>
    </source>
</evidence>
<evidence type="ECO:0000256" key="8">
    <source>
        <dbReference type="ARBA" id="ARBA00023136"/>
    </source>
</evidence>
<feature type="transmembrane region" description="Helical" evidence="13">
    <location>
        <begin position="256"/>
        <end position="275"/>
    </location>
</feature>
<evidence type="ECO:0000256" key="6">
    <source>
        <dbReference type="ARBA" id="ARBA00022989"/>
    </source>
</evidence>
<evidence type="ECO:0000256" key="10">
    <source>
        <dbReference type="ARBA" id="ARBA00023170"/>
    </source>
</evidence>
<accession>A0A8B9HJW1</accession>
<keyword evidence="11" id="KW-0325">Glycoprotein</keyword>
<keyword evidence="5" id="KW-0552">Olfaction</keyword>